<protein>
    <submittedName>
        <fullName evidence="2">Uncharacterized protein</fullName>
    </submittedName>
</protein>
<name>A0A3M6QRP5_9BURK</name>
<evidence type="ECO:0000313" key="2">
    <source>
        <dbReference type="EMBL" id="RMX05717.1"/>
    </source>
</evidence>
<evidence type="ECO:0000313" key="3">
    <source>
        <dbReference type="Proteomes" id="UP000278006"/>
    </source>
</evidence>
<keyword evidence="1" id="KW-1133">Transmembrane helix</keyword>
<keyword evidence="3" id="KW-1185">Reference proteome</keyword>
<dbReference type="AlphaFoldDB" id="A0A3M6QRP5"/>
<evidence type="ECO:0000256" key="1">
    <source>
        <dbReference type="SAM" id="Phobius"/>
    </source>
</evidence>
<dbReference type="Proteomes" id="UP000278006">
    <property type="component" value="Unassembled WGS sequence"/>
</dbReference>
<feature type="transmembrane region" description="Helical" evidence="1">
    <location>
        <begin position="58"/>
        <end position="79"/>
    </location>
</feature>
<proteinExistence type="predicted"/>
<keyword evidence="1" id="KW-0472">Membrane</keyword>
<reference evidence="2 3" key="1">
    <citation type="submission" date="2018-10" db="EMBL/GenBank/DDBJ databases">
        <title>Draft genome of Cortibacter populi DSM10536.</title>
        <authorList>
            <person name="Bernier A.-M."/>
            <person name="Bernard K."/>
        </authorList>
    </citation>
    <scope>NUCLEOTIDE SEQUENCE [LARGE SCALE GENOMIC DNA]</scope>
    <source>
        <strain evidence="2 3">DSM 105136</strain>
    </source>
</reference>
<organism evidence="2 3">
    <name type="scientific">Corticibacter populi</name>
    <dbReference type="NCBI Taxonomy" id="1550736"/>
    <lineage>
        <taxon>Bacteria</taxon>
        <taxon>Pseudomonadati</taxon>
        <taxon>Pseudomonadota</taxon>
        <taxon>Betaproteobacteria</taxon>
        <taxon>Burkholderiales</taxon>
        <taxon>Comamonadaceae</taxon>
        <taxon>Corticibacter</taxon>
    </lineage>
</organism>
<comment type="caution">
    <text evidence="2">The sequence shown here is derived from an EMBL/GenBank/DDBJ whole genome shotgun (WGS) entry which is preliminary data.</text>
</comment>
<sequence length="91" mass="9933">MAAFSAAFAVGMTITPAQQTRHRRCAFGLFVAAALVFASSWGFLLWSLGEGGGRHLPAVLWVLTVNLTIVILIVAFWQLRKARPPADLQHD</sequence>
<keyword evidence="1" id="KW-0812">Transmembrane</keyword>
<dbReference type="EMBL" id="RDQO01000003">
    <property type="protein sequence ID" value="RMX05717.1"/>
    <property type="molecule type" value="Genomic_DNA"/>
</dbReference>
<feature type="transmembrane region" description="Helical" evidence="1">
    <location>
        <begin position="27"/>
        <end position="46"/>
    </location>
</feature>
<gene>
    <name evidence="2" type="ORF">D8I35_11085</name>
</gene>
<accession>A0A3M6QRP5</accession>